<evidence type="ECO:0000256" key="2">
    <source>
        <dbReference type="ARBA" id="ARBA00011883"/>
    </source>
</evidence>
<evidence type="ECO:0000256" key="9">
    <source>
        <dbReference type="ARBA" id="ARBA00023160"/>
    </source>
</evidence>
<keyword evidence="6" id="KW-0276">Fatty acid metabolism</keyword>
<evidence type="ECO:0000259" key="11">
    <source>
        <dbReference type="PROSITE" id="PS50989"/>
    </source>
</evidence>
<dbReference type="PROSITE" id="PS50989">
    <property type="entry name" value="COA_CT_CTER"/>
    <property type="match status" value="1"/>
</dbReference>
<keyword evidence="4 12" id="KW-0808">Transferase</keyword>
<feature type="domain" description="CoA carboxyltransferase C-terminal" evidence="11">
    <location>
        <begin position="1"/>
        <end position="207"/>
    </location>
</feature>
<dbReference type="EMBL" id="PNIX01000238">
    <property type="protein sequence ID" value="PMP82204.1"/>
    <property type="molecule type" value="Genomic_DNA"/>
</dbReference>
<evidence type="ECO:0000313" key="13">
    <source>
        <dbReference type="Proteomes" id="UP000236910"/>
    </source>
</evidence>
<organism evidence="12 13">
    <name type="scientific">Caldisericum exile</name>
    <dbReference type="NCBI Taxonomy" id="693075"/>
    <lineage>
        <taxon>Bacteria</taxon>
        <taxon>Pseudomonadati</taxon>
        <taxon>Caldisericota/Cryosericota group</taxon>
        <taxon>Caldisericota</taxon>
        <taxon>Caldisericia</taxon>
        <taxon>Caldisericales</taxon>
        <taxon>Caldisericaceae</taxon>
        <taxon>Caldisericum</taxon>
    </lineage>
</organism>
<dbReference type="NCBIfam" id="NF041504">
    <property type="entry name" value="AccA_sub"/>
    <property type="match status" value="1"/>
</dbReference>
<protein>
    <recommendedName>
        <fullName evidence="2">acetyl-CoA carboxytransferase</fullName>
        <ecNumber evidence="2">2.1.3.15</ecNumber>
    </recommendedName>
</protein>
<dbReference type="Pfam" id="PF03255">
    <property type="entry name" value="ACCA"/>
    <property type="match status" value="1"/>
</dbReference>
<evidence type="ECO:0000256" key="1">
    <source>
        <dbReference type="ARBA" id="ARBA00004956"/>
    </source>
</evidence>
<keyword evidence="9" id="KW-0275">Fatty acid biosynthesis</keyword>
<evidence type="ECO:0000256" key="4">
    <source>
        <dbReference type="ARBA" id="ARBA00022679"/>
    </source>
</evidence>
<dbReference type="GO" id="GO:0009317">
    <property type="term" value="C:acetyl-CoA carboxylase complex"/>
    <property type="evidence" value="ECO:0007669"/>
    <property type="project" value="InterPro"/>
</dbReference>
<sequence length="233" mass="25221">GDRCFGDDPSIITGIGKFNGKVVGVLGHRKGQNLKEQLSVNFGMANPEGYRKALRVAKLISEKFKAPIISFLDTPGANPTEGAEERGIASAIATNLMEFFNIRTPIIVVVIGEGGSGGALGIGIGDRILMLKYSIYSVISPEGCASILFGNASKSKEAAKSLKLTAQDLKALNVIDEIIEEPYGGAHRFKEETIKNVGDALEKNLIELVKIPTETLLHMRKEKFLKMGVYREE</sequence>
<gene>
    <name evidence="12" type="ORF">C0175_04035</name>
</gene>
<dbReference type="GO" id="GO:0006633">
    <property type="term" value="P:fatty acid biosynthetic process"/>
    <property type="evidence" value="ECO:0007669"/>
    <property type="project" value="UniProtKB-KW"/>
</dbReference>
<comment type="pathway">
    <text evidence="1">Lipid metabolism; malonyl-CoA biosynthesis; malonyl-CoA from acetyl-CoA: step 1/1.</text>
</comment>
<keyword evidence="5" id="KW-0547">Nucleotide-binding</keyword>
<dbReference type="Gene3D" id="3.90.226.10">
    <property type="entry name" value="2-enoyl-CoA Hydratase, Chain A, domain 1"/>
    <property type="match status" value="1"/>
</dbReference>
<dbReference type="Proteomes" id="UP000236910">
    <property type="component" value="Unassembled WGS sequence"/>
</dbReference>
<dbReference type="GO" id="GO:2001295">
    <property type="term" value="P:malonyl-CoA biosynthetic process"/>
    <property type="evidence" value="ECO:0007669"/>
    <property type="project" value="UniProtKB-UniPathway"/>
</dbReference>
<dbReference type="InterPro" id="IPR011763">
    <property type="entry name" value="COA_CT_C"/>
</dbReference>
<proteinExistence type="predicted"/>
<dbReference type="InterPro" id="IPR001095">
    <property type="entry name" value="Acetyl_CoA_COase_a_su"/>
</dbReference>
<evidence type="ECO:0000313" key="12">
    <source>
        <dbReference type="EMBL" id="PMP82204.1"/>
    </source>
</evidence>
<dbReference type="AlphaFoldDB" id="A0A2J6X667"/>
<accession>A0A2J6X667</accession>
<comment type="caution">
    <text evidence="12">The sequence shown here is derived from an EMBL/GenBank/DDBJ whole genome shotgun (WGS) entry which is preliminary data.</text>
</comment>
<dbReference type="PRINTS" id="PR01069">
    <property type="entry name" value="ACCCTRFRASEA"/>
</dbReference>
<keyword evidence="3" id="KW-0444">Lipid biosynthesis</keyword>
<reference evidence="12 13" key="1">
    <citation type="submission" date="2018-01" db="EMBL/GenBank/DDBJ databases">
        <title>Metagenomic assembled genomes from two thermal pools in the Uzon Caldera, Kamchatka, Russia.</title>
        <authorList>
            <person name="Wilkins L."/>
            <person name="Ettinger C."/>
        </authorList>
    </citation>
    <scope>NUCLEOTIDE SEQUENCE [LARGE SCALE GENOMIC DNA]</scope>
    <source>
        <strain evidence="12">ARK-10</strain>
    </source>
</reference>
<name>A0A2J6X667_9BACT</name>
<evidence type="ECO:0000256" key="8">
    <source>
        <dbReference type="ARBA" id="ARBA00023098"/>
    </source>
</evidence>
<dbReference type="InterPro" id="IPR029045">
    <property type="entry name" value="ClpP/crotonase-like_dom_sf"/>
</dbReference>
<dbReference type="GO" id="GO:0003989">
    <property type="term" value="F:acetyl-CoA carboxylase activity"/>
    <property type="evidence" value="ECO:0007669"/>
    <property type="project" value="InterPro"/>
</dbReference>
<comment type="catalytic activity">
    <reaction evidence="10">
        <text>N(6)-carboxybiotinyl-L-lysyl-[protein] + acetyl-CoA = N(6)-biotinyl-L-lysyl-[protein] + malonyl-CoA</text>
        <dbReference type="Rhea" id="RHEA:54728"/>
        <dbReference type="Rhea" id="RHEA-COMP:10505"/>
        <dbReference type="Rhea" id="RHEA-COMP:10506"/>
        <dbReference type="ChEBI" id="CHEBI:57288"/>
        <dbReference type="ChEBI" id="CHEBI:57384"/>
        <dbReference type="ChEBI" id="CHEBI:83144"/>
        <dbReference type="ChEBI" id="CHEBI:83145"/>
        <dbReference type="EC" id="2.1.3.15"/>
    </reaction>
</comment>
<dbReference type="EC" id="2.1.3.15" evidence="2"/>
<evidence type="ECO:0000256" key="3">
    <source>
        <dbReference type="ARBA" id="ARBA00022516"/>
    </source>
</evidence>
<dbReference type="UniPathway" id="UPA00655">
    <property type="reaction ID" value="UER00711"/>
</dbReference>
<evidence type="ECO:0000256" key="5">
    <source>
        <dbReference type="ARBA" id="ARBA00022741"/>
    </source>
</evidence>
<evidence type="ECO:0000256" key="6">
    <source>
        <dbReference type="ARBA" id="ARBA00022832"/>
    </source>
</evidence>
<keyword evidence="8" id="KW-0443">Lipid metabolism</keyword>
<dbReference type="PANTHER" id="PTHR42853:SF3">
    <property type="entry name" value="ACETYL-COENZYME A CARBOXYLASE CARBOXYL TRANSFERASE SUBUNIT ALPHA, CHLOROPLASTIC"/>
    <property type="match status" value="1"/>
</dbReference>
<dbReference type="GO" id="GO:0016743">
    <property type="term" value="F:carboxyl- or carbamoyltransferase activity"/>
    <property type="evidence" value="ECO:0007669"/>
    <property type="project" value="InterPro"/>
</dbReference>
<dbReference type="GO" id="GO:0005524">
    <property type="term" value="F:ATP binding"/>
    <property type="evidence" value="ECO:0007669"/>
    <property type="project" value="UniProtKB-KW"/>
</dbReference>
<evidence type="ECO:0000256" key="7">
    <source>
        <dbReference type="ARBA" id="ARBA00022840"/>
    </source>
</evidence>
<dbReference type="SUPFAM" id="SSF52096">
    <property type="entry name" value="ClpP/crotonase"/>
    <property type="match status" value="1"/>
</dbReference>
<keyword evidence="7" id="KW-0067">ATP-binding</keyword>
<feature type="non-terminal residue" evidence="12">
    <location>
        <position position="1"/>
    </location>
</feature>
<evidence type="ECO:0000256" key="10">
    <source>
        <dbReference type="ARBA" id="ARBA00049152"/>
    </source>
</evidence>
<dbReference type="PANTHER" id="PTHR42853">
    <property type="entry name" value="ACETYL-COENZYME A CARBOXYLASE CARBOXYL TRANSFERASE SUBUNIT ALPHA"/>
    <property type="match status" value="1"/>
</dbReference>